<keyword evidence="6" id="KW-1185">Reference proteome</keyword>
<evidence type="ECO:0000313" key="6">
    <source>
        <dbReference type="Proteomes" id="UP001500767"/>
    </source>
</evidence>
<dbReference type="SMART" id="SM00060">
    <property type="entry name" value="FN3"/>
    <property type="match status" value="4"/>
</dbReference>
<feature type="domain" description="Fibronectin type-III" evidence="4">
    <location>
        <begin position="602"/>
        <end position="695"/>
    </location>
</feature>
<dbReference type="SMART" id="SM00710">
    <property type="entry name" value="PbH1"/>
    <property type="match status" value="6"/>
</dbReference>
<dbReference type="InterPro" id="IPR011050">
    <property type="entry name" value="Pectin_lyase_fold/virulence"/>
</dbReference>
<dbReference type="SUPFAM" id="SSF51126">
    <property type="entry name" value="Pectin lyase-like"/>
    <property type="match status" value="1"/>
</dbReference>
<sequence length="1226" mass="127569">MTALAVIGAVLVPAAPAQAAGVVGPGTWENSSSKISYKGTWKTSKSSTYSGGSIRTLSSSGYAKLSFTTSGVRWVSRTSSASGIADVYVDDVKKATVDLYSPTTKTQQVVYEVAGLPEKTHTIKVVRTGRKNARSSGKNIQLDAFVAPDVQAPAAPTGLATKVSGDDVTLTWAANAESDVSAYRVYRRVGAGGDRTLLATTTAKTRSATDPGRQPGETDVYDVVAVDTSGNVSAPSASTSVTLPLSPRDAGTYDDTNAAVGLRGAWTKVTSSADLGGSYASLPSAGYAQLSFRTSGVRWVTRTDAASGIADVYLDGVKQASVDLYSATTKPQQVVWEAKGLPEAPHTVRVVWTGNRNAAARTAAITLDAFVVPDVTAPAAPAGVKAVASGTDAVVTWSASGEADLQGYRVYERVGANGARTLVGSPAAGTTTLTVPARTQGDTLVYDVVAVDTSGNASASSRTASVTIPVQPKGAGRYENDDPAVTLVGDWSVIPSTLESGGSYGALTTDGYAQVSFDTSGVRWISRLNNYSGTADVYLDGVKTATVDLYSSTTRFQQVVYEAKGLPETPHTLRIVRTGAKNAASRGSGIMLDAFVATDVYPPSAPRDLAVAPKPGGMDLRWTPSPETDVSAYRVYRGTASGTLTLLSTQTADDSDAVDEGLQPGATFRYQVTAVDSSGNESARSAVVSGTVPMAALPAGTYQDDDASVTKTGAWERVESSNDSGGSSSFLNSAGYTELSFATSGIRWIARTNSYSGTADVYLDGKKTTTVDLYSAATRTGQNVYEVKGLPETGHTLRIVWTGKRNAASTGSRITLDSLVAPDIYAPASPATLTATPTRTGATLAWTKSPDRDVATYRLLRRAAGSTADVLVGTTDPATTTFTDVGLADAASYSWTVVARDTTGNDSRASVAAVLTTGADPYLAYPLRYSTCPAATKKVTNSKELTAAVAAGTSGTVIQLAPGTYAANVVISTKATADKPMWICGPRTAVIDNGDFTKGYGIRVNGANNLVLAGMTVRNVQKGVSVQYAKNVTIADLRVEQIGDEAIHLKNQTRDSTVIGNSIDTTGLNAKNYGEGVYIGTAQGNWCLYNDCQPDTSDRNVVAFNDIRNNTAESIEAKAGTNDGTMWKNTLDGGAITADDADSLIQVMGSGWVISGNTAPRSPEDAIQIWNTDDGSYGVGNIVYDNSVVEPPPGYVVHLPFVNDGNVVGCNNSKGAKGMANQPCQN</sequence>
<proteinExistence type="predicted"/>
<name>A0ABP6YGB3_9ACTN</name>
<evidence type="ECO:0000256" key="1">
    <source>
        <dbReference type="ARBA" id="ARBA00023295"/>
    </source>
</evidence>
<comment type="caution">
    <text evidence="5">The sequence shown here is derived from an EMBL/GenBank/DDBJ whole genome shotgun (WGS) entry which is preliminary data.</text>
</comment>
<keyword evidence="2" id="KW-0624">Polysaccharide degradation</keyword>
<dbReference type="Gene3D" id="2.160.20.10">
    <property type="entry name" value="Single-stranded right-handed beta-helix, Pectin lyase-like"/>
    <property type="match status" value="1"/>
</dbReference>
<dbReference type="SUPFAM" id="SSF49265">
    <property type="entry name" value="Fibronectin type III"/>
    <property type="match status" value="3"/>
</dbReference>
<feature type="signal peptide" evidence="3">
    <location>
        <begin position="1"/>
        <end position="19"/>
    </location>
</feature>
<dbReference type="PROSITE" id="PS50853">
    <property type="entry name" value="FN3"/>
    <property type="match status" value="4"/>
</dbReference>
<keyword evidence="2" id="KW-0119">Carbohydrate metabolism</keyword>
<protein>
    <recommendedName>
        <fullName evidence="4">Fibronectin type-III domain-containing protein</fullName>
    </recommendedName>
</protein>
<dbReference type="InterPro" id="IPR013783">
    <property type="entry name" value="Ig-like_fold"/>
</dbReference>
<dbReference type="InterPro" id="IPR006626">
    <property type="entry name" value="PbH1"/>
</dbReference>
<dbReference type="Gene3D" id="2.60.120.260">
    <property type="entry name" value="Galactose-binding domain-like"/>
    <property type="match status" value="4"/>
</dbReference>
<evidence type="ECO:0000256" key="3">
    <source>
        <dbReference type="SAM" id="SignalP"/>
    </source>
</evidence>
<keyword evidence="3" id="KW-0732">Signal</keyword>
<evidence type="ECO:0000313" key="5">
    <source>
        <dbReference type="EMBL" id="GAA3580602.1"/>
    </source>
</evidence>
<dbReference type="Pfam" id="PF00041">
    <property type="entry name" value="fn3"/>
    <property type="match status" value="1"/>
</dbReference>
<dbReference type="InterPro" id="IPR003961">
    <property type="entry name" value="FN3_dom"/>
</dbReference>
<keyword evidence="1" id="KW-0326">Glycosidase</keyword>
<dbReference type="CDD" id="cd00063">
    <property type="entry name" value="FN3"/>
    <property type="match status" value="2"/>
</dbReference>
<organism evidence="5 6">
    <name type="scientific">Microlunatus spumicola</name>
    <dbReference type="NCBI Taxonomy" id="81499"/>
    <lineage>
        <taxon>Bacteria</taxon>
        <taxon>Bacillati</taxon>
        <taxon>Actinomycetota</taxon>
        <taxon>Actinomycetes</taxon>
        <taxon>Propionibacteriales</taxon>
        <taxon>Propionibacteriaceae</taxon>
        <taxon>Microlunatus</taxon>
    </lineage>
</organism>
<dbReference type="Proteomes" id="UP001500767">
    <property type="component" value="Unassembled WGS sequence"/>
</dbReference>
<feature type="domain" description="Fibronectin type-III" evidence="4">
    <location>
        <begin position="152"/>
        <end position="246"/>
    </location>
</feature>
<dbReference type="InterPro" id="IPR036116">
    <property type="entry name" value="FN3_sf"/>
</dbReference>
<dbReference type="EMBL" id="BAAAYR010000008">
    <property type="protein sequence ID" value="GAA3580602.1"/>
    <property type="molecule type" value="Genomic_DNA"/>
</dbReference>
<reference evidence="6" key="1">
    <citation type="journal article" date="2019" name="Int. J. Syst. Evol. Microbiol.">
        <title>The Global Catalogue of Microorganisms (GCM) 10K type strain sequencing project: providing services to taxonomists for standard genome sequencing and annotation.</title>
        <authorList>
            <consortium name="The Broad Institute Genomics Platform"/>
            <consortium name="The Broad Institute Genome Sequencing Center for Infectious Disease"/>
            <person name="Wu L."/>
            <person name="Ma J."/>
        </authorList>
    </citation>
    <scope>NUCLEOTIDE SEQUENCE [LARGE SCALE GENOMIC DNA]</scope>
    <source>
        <strain evidence="6">JCM 16540</strain>
    </source>
</reference>
<accession>A0ABP6YGB3</accession>
<feature type="chain" id="PRO_5045631181" description="Fibronectin type-III domain-containing protein" evidence="3">
    <location>
        <begin position="20"/>
        <end position="1226"/>
    </location>
</feature>
<gene>
    <name evidence="5" type="ORF">GCM10022197_43110</name>
</gene>
<feature type="domain" description="Fibronectin type-III" evidence="4">
    <location>
        <begin position="826"/>
        <end position="920"/>
    </location>
</feature>
<dbReference type="Gene3D" id="2.60.40.10">
    <property type="entry name" value="Immunoglobulins"/>
    <property type="match status" value="4"/>
</dbReference>
<dbReference type="InterPro" id="IPR012334">
    <property type="entry name" value="Pectin_lyas_fold"/>
</dbReference>
<evidence type="ECO:0000259" key="4">
    <source>
        <dbReference type="PROSITE" id="PS50853"/>
    </source>
</evidence>
<evidence type="ECO:0000256" key="2">
    <source>
        <dbReference type="ARBA" id="ARBA00023326"/>
    </source>
</evidence>
<feature type="domain" description="Fibronectin type-III" evidence="4">
    <location>
        <begin position="377"/>
        <end position="471"/>
    </location>
</feature>
<keyword evidence="1" id="KW-0378">Hydrolase</keyword>